<dbReference type="Proteomes" id="UP000639516">
    <property type="component" value="Unassembled WGS sequence"/>
</dbReference>
<organism evidence="5 6">
    <name type="scientific">Bradyrhizobium campsiandrae</name>
    <dbReference type="NCBI Taxonomy" id="1729892"/>
    <lineage>
        <taxon>Bacteria</taxon>
        <taxon>Pseudomonadati</taxon>
        <taxon>Pseudomonadota</taxon>
        <taxon>Alphaproteobacteria</taxon>
        <taxon>Hyphomicrobiales</taxon>
        <taxon>Nitrobacteraceae</taxon>
        <taxon>Bradyrhizobium</taxon>
    </lineage>
</organism>
<keyword evidence="6" id="KW-1185">Reference proteome</keyword>
<feature type="transmembrane region" description="Helical" evidence="4">
    <location>
        <begin position="330"/>
        <end position="349"/>
    </location>
</feature>
<evidence type="ECO:0000313" key="6">
    <source>
        <dbReference type="Proteomes" id="UP000639516"/>
    </source>
</evidence>
<keyword evidence="4" id="KW-0812">Transmembrane</keyword>
<gene>
    <name evidence="5" type="ORF">HA482_22830</name>
</gene>
<proteinExistence type="inferred from homology"/>
<dbReference type="PANTHER" id="PTHR43630:SF1">
    <property type="entry name" value="POLY-BETA-1,6-N-ACETYL-D-GLUCOSAMINE SYNTHASE"/>
    <property type="match status" value="1"/>
</dbReference>
<keyword evidence="2" id="KW-0328">Glycosyltransferase</keyword>
<comment type="caution">
    <text evidence="5">The sequence shown here is derived from an EMBL/GenBank/DDBJ whole genome shotgun (WGS) entry which is preliminary data.</text>
</comment>
<keyword evidence="3" id="KW-0808">Transferase</keyword>
<dbReference type="Gene3D" id="3.90.550.10">
    <property type="entry name" value="Spore Coat Polysaccharide Biosynthesis Protein SpsA, Chain A"/>
    <property type="match status" value="1"/>
</dbReference>
<dbReference type="RefSeq" id="WP_188106635.1">
    <property type="nucleotide sequence ID" value="NZ_JAANIH010000060.1"/>
</dbReference>
<dbReference type="SUPFAM" id="SSF53448">
    <property type="entry name" value="Nucleotide-diphospho-sugar transferases"/>
    <property type="match status" value="1"/>
</dbReference>
<evidence type="ECO:0000256" key="4">
    <source>
        <dbReference type="SAM" id="Phobius"/>
    </source>
</evidence>
<dbReference type="Pfam" id="PF13641">
    <property type="entry name" value="Glyco_tranf_2_3"/>
    <property type="match status" value="1"/>
</dbReference>
<dbReference type="PANTHER" id="PTHR43630">
    <property type="entry name" value="POLY-BETA-1,6-N-ACETYL-D-GLUCOSAMINE SYNTHASE"/>
    <property type="match status" value="1"/>
</dbReference>
<evidence type="ECO:0000256" key="1">
    <source>
        <dbReference type="ARBA" id="ARBA00006739"/>
    </source>
</evidence>
<dbReference type="InterPro" id="IPR029044">
    <property type="entry name" value="Nucleotide-diphossugar_trans"/>
</dbReference>
<evidence type="ECO:0000256" key="3">
    <source>
        <dbReference type="ARBA" id="ARBA00022679"/>
    </source>
</evidence>
<dbReference type="CDD" id="cd06438">
    <property type="entry name" value="EpsO_like"/>
    <property type="match status" value="1"/>
</dbReference>
<keyword evidence="4" id="KW-1133">Transmembrane helix</keyword>
<evidence type="ECO:0000313" key="5">
    <source>
        <dbReference type="EMBL" id="MBC9981042.1"/>
    </source>
</evidence>
<keyword evidence="4" id="KW-0472">Membrane</keyword>
<name>A0ABR7UC90_9BRAD</name>
<reference evidence="5 6" key="1">
    <citation type="journal article" date="2020" name="Arch. Microbiol.">
        <title>Bradyrhizobium campsiandrae sp. nov., a nitrogen-fixing bacterial strain isolated from a native leguminous tree from the Amazon adapted to flooded conditions.</title>
        <authorList>
            <person name="Cabral Michel D."/>
            <person name="Martins da Costa E."/>
            <person name="Azarias Guimaraes A."/>
            <person name="Soares de Carvalho T."/>
            <person name="Santos de Castro Caputo P."/>
            <person name="Willems A."/>
            <person name="de Souza Moreira F.M."/>
        </authorList>
    </citation>
    <scope>NUCLEOTIDE SEQUENCE [LARGE SCALE GENOMIC DNA]</scope>
    <source>
        <strain evidence="6">INPA 384B</strain>
    </source>
</reference>
<sequence>MWLVILLVVFASALAVPSLVLFVETLAALNPYRDLLRTGPPSSAGTVAIVIPAHNESVGVLPTLSDLRPQLQEGDRLLVVADNCTDDTAEVAAHAGAETLVRNDLSKIGKGYALAHAIAHLRDAPPEFVLFVDADCRVQDDVVPRLKQMSARTKRPVQACFLMVAPSKAAVDHRVAEFFWLIRNWVRPLGLAGLGFPVQLMGTGMIFPWHVILKAPLAHGNLVEDLKLGLDLAADGHAPAFYPFVVGTSEFPMTKKGTDSQRQRWIQGHISVIAGLIPKYLLRALLTCNAGLLALTLDALVLPFSLFLPLLALSLVASLAFLLLGFTTPAIISAANILIVALALVLSWLKFGREVLPAREVGSAAASLIKRLTFYGRLYFGRKASSWIRTDRSEKD</sequence>
<accession>A0ABR7UC90</accession>
<protein>
    <submittedName>
        <fullName evidence="5">Glycosyltransferase family 2 protein</fullName>
    </submittedName>
</protein>
<comment type="similarity">
    <text evidence="1">Belongs to the glycosyltransferase 2 family.</text>
</comment>
<evidence type="ECO:0000256" key="2">
    <source>
        <dbReference type="ARBA" id="ARBA00022676"/>
    </source>
</evidence>
<feature type="transmembrane region" description="Helical" evidence="4">
    <location>
        <begin position="304"/>
        <end position="324"/>
    </location>
</feature>
<dbReference type="EMBL" id="JAATTO010000033">
    <property type="protein sequence ID" value="MBC9981042.1"/>
    <property type="molecule type" value="Genomic_DNA"/>
</dbReference>